<evidence type="ECO:0000313" key="1">
    <source>
        <dbReference type="EMBL" id="UWS33311.1"/>
    </source>
</evidence>
<organism evidence="1 2">
    <name type="scientific">Erwinia pyrifoliae</name>
    <dbReference type="NCBI Taxonomy" id="79967"/>
    <lineage>
        <taxon>Bacteria</taxon>
        <taxon>Pseudomonadati</taxon>
        <taxon>Pseudomonadota</taxon>
        <taxon>Gammaproteobacteria</taxon>
        <taxon>Enterobacterales</taxon>
        <taxon>Erwiniaceae</taxon>
        <taxon>Erwinia</taxon>
    </lineage>
</organism>
<dbReference type="RefSeq" id="WP_259818138.1">
    <property type="nucleotide sequence ID" value="NZ_CP103445.1"/>
</dbReference>
<name>A0ABY5X7E8_ERWPY</name>
<evidence type="ECO:0000313" key="2">
    <source>
        <dbReference type="Proteomes" id="UP001058553"/>
    </source>
</evidence>
<gene>
    <name evidence="1" type="ORF">NYP84_17315</name>
</gene>
<reference evidence="1" key="1">
    <citation type="submission" date="2022-07" db="EMBL/GenBank/DDBJ databases">
        <title>Genetic diversity of Erwinia pyrifoliae.</title>
        <authorList>
            <person name="Park D.S."/>
            <person name="Ham H."/>
        </authorList>
    </citation>
    <scope>NUCLEOTIDE SEQUENCE</scope>
    <source>
        <strain evidence="1">CP201486</strain>
    </source>
</reference>
<keyword evidence="2" id="KW-1185">Reference proteome</keyword>
<accession>A0ABY5X7E8</accession>
<dbReference type="EMBL" id="CP103445">
    <property type="protein sequence ID" value="UWS33311.1"/>
    <property type="molecule type" value="Genomic_DNA"/>
</dbReference>
<sequence>MNGNAFFGVGDDLFFTTNAPEGNNIPATLIRALSDKMARRHVICRCFIHALISMLTSFYRPDNTAGVNLPGRQFIPFRLSGRPGSPCITSAYSPIQEITLHRDKTIKDVLKLFIRR</sequence>
<protein>
    <submittedName>
        <fullName evidence="1">Uncharacterized protein</fullName>
    </submittedName>
</protein>
<dbReference type="Proteomes" id="UP001058553">
    <property type="component" value="Chromosome"/>
</dbReference>
<proteinExistence type="predicted"/>